<dbReference type="Proteomes" id="UP000298652">
    <property type="component" value="Chromosome 5"/>
</dbReference>
<accession>A0A4U6UFB2</accession>
<dbReference type="PANTHER" id="PTHR35356">
    <property type="entry name" value="OS01G0156300 PROTEIN-RELATED"/>
    <property type="match status" value="1"/>
</dbReference>
<dbReference type="EMBL" id="CM016556">
    <property type="protein sequence ID" value="TKW13535.1"/>
    <property type="molecule type" value="Genomic_DNA"/>
</dbReference>
<name>A0A4U6UFB2_SETVI</name>
<keyword evidence="2" id="KW-1185">Reference proteome</keyword>
<dbReference type="Pfam" id="PF06533">
    <property type="entry name" value="DUF1110"/>
    <property type="match status" value="1"/>
</dbReference>
<gene>
    <name evidence="1" type="ORF">SEVIR_5G108000v2</name>
</gene>
<dbReference type="InterPro" id="IPR010535">
    <property type="entry name" value="DUF1110"/>
</dbReference>
<dbReference type="AlphaFoldDB" id="A0A4U6UFB2"/>
<protein>
    <submittedName>
        <fullName evidence="1">Uncharacterized protein</fullName>
    </submittedName>
</protein>
<evidence type="ECO:0000313" key="2">
    <source>
        <dbReference type="Proteomes" id="UP000298652"/>
    </source>
</evidence>
<organism evidence="1 2">
    <name type="scientific">Setaria viridis</name>
    <name type="common">Green bristlegrass</name>
    <name type="synonym">Setaria italica subsp. viridis</name>
    <dbReference type="NCBI Taxonomy" id="4556"/>
    <lineage>
        <taxon>Eukaryota</taxon>
        <taxon>Viridiplantae</taxon>
        <taxon>Streptophyta</taxon>
        <taxon>Embryophyta</taxon>
        <taxon>Tracheophyta</taxon>
        <taxon>Spermatophyta</taxon>
        <taxon>Magnoliopsida</taxon>
        <taxon>Liliopsida</taxon>
        <taxon>Poales</taxon>
        <taxon>Poaceae</taxon>
        <taxon>PACMAD clade</taxon>
        <taxon>Panicoideae</taxon>
        <taxon>Panicodae</taxon>
        <taxon>Paniceae</taxon>
        <taxon>Cenchrinae</taxon>
        <taxon>Setaria</taxon>
    </lineage>
</organism>
<evidence type="ECO:0000313" key="1">
    <source>
        <dbReference type="EMBL" id="TKW13535.1"/>
    </source>
</evidence>
<sequence length="164" mass="17096">MEGDYQWTEQIYRLLENAGDRSDSADSLLAAALRHLEPPSALRTGDAKGGLNLITLANGELEDASSDLTGTVACLKAAMHLDLRTSVYGAASSLATSIGEVVEVLDRSEDALRAIDRCRGHLSAARLLLDHPGVPGVDGCVEAERVAAVRALEDALGAMRGGGG</sequence>
<dbReference type="Gramene" id="TKW13535">
    <property type="protein sequence ID" value="TKW13535"/>
    <property type="gene ID" value="SEVIR_5G108000v2"/>
</dbReference>
<dbReference type="PANTHER" id="PTHR35356:SF3">
    <property type="entry name" value="OS01G0156300 PROTEIN"/>
    <property type="match status" value="1"/>
</dbReference>
<proteinExistence type="predicted"/>
<reference evidence="1" key="1">
    <citation type="submission" date="2019-03" db="EMBL/GenBank/DDBJ databases">
        <title>WGS assembly of Setaria viridis.</title>
        <authorList>
            <person name="Huang P."/>
            <person name="Jenkins J."/>
            <person name="Grimwood J."/>
            <person name="Barry K."/>
            <person name="Healey A."/>
            <person name="Mamidi S."/>
            <person name="Sreedasyam A."/>
            <person name="Shu S."/>
            <person name="Feldman M."/>
            <person name="Wu J."/>
            <person name="Yu Y."/>
            <person name="Chen C."/>
            <person name="Johnson J."/>
            <person name="Rokhsar D."/>
            <person name="Baxter I."/>
            <person name="Schmutz J."/>
            <person name="Brutnell T."/>
            <person name="Kellogg E."/>
        </authorList>
    </citation>
    <scope>NUCLEOTIDE SEQUENCE [LARGE SCALE GENOMIC DNA]</scope>
</reference>